<evidence type="ECO:0000256" key="3">
    <source>
        <dbReference type="PROSITE-ProRule" id="PRU00023"/>
    </source>
</evidence>
<dbReference type="PROSITE" id="PS50088">
    <property type="entry name" value="ANK_REPEAT"/>
    <property type="match status" value="3"/>
</dbReference>
<dbReference type="PANTHER" id="PTHR24123">
    <property type="entry name" value="ANKYRIN REPEAT-CONTAINING"/>
    <property type="match status" value="1"/>
</dbReference>
<organism evidence="4">
    <name type="scientific">Graphocephala atropunctata</name>
    <dbReference type="NCBI Taxonomy" id="36148"/>
    <lineage>
        <taxon>Eukaryota</taxon>
        <taxon>Metazoa</taxon>
        <taxon>Ecdysozoa</taxon>
        <taxon>Arthropoda</taxon>
        <taxon>Hexapoda</taxon>
        <taxon>Insecta</taxon>
        <taxon>Pterygota</taxon>
        <taxon>Neoptera</taxon>
        <taxon>Paraneoptera</taxon>
        <taxon>Hemiptera</taxon>
        <taxon>Auchenorrhyncha</taxon>
        <taxon>Membracoidea</taxon>
        <taxon>Cicadellidae</taxon>
        <taxon>Cicadellinae</taxon>
        <taxon>Cicadellini</taxon>
        <taxon>Graphocephala</taxon>
    </lineage>
</organism>
<keyword evidence="2 3" id="KW-0040">ANK repeat</keyword>
<feature type="repeat" description="ANK" evidence="3">
    <location>
        <begin position="195"/>
        <end position="227"/>
    </location>
</feature>
<dbReference type="InterPro" id="IPR051165">
    <property type="entry name" value="Multifunctional_ANK_Repeat"/>
</dbReference>
<sequence>VDHGGRLNTTDVAMQTPLCIALQSGYIGLAKHLIKMGAIIDYRLITGQTLLHNVVKFNRDIIVQFLEFGGDYNAYNKHRYTPYHLALLNKIDARFIKAFLKQGCPYNQNPSVWINVVKKCQSEVECIFKAETQFFKGIEENDLELVKTAIKDGAVPTSCSEDMKYPLHFVARQGYKDLLIYLLQKNCQPNILNDRGETALYLATKQGYYDICGALLRYGACYNYCSKKCPRTPLEIARKLKHSDIVNLLQSVGKMFALARSKKSLIVTTFYLHFVARQGYKDLLIYLLQKNCQPNILNDRGETALYLATKQGYYDICGALLRYGACYNYRSKKCPKTPLEIARKLKHSDIVNLLQSVGKMFALARSKKSQIVTTLKDKQKADIFDYLMFANAINNKGQTLMGTALSCNSKNAQAMMKLRSICEL</sequence>
<feature type="non-terminal residue" evidence="4">
    <location>
        <position position="1"/>
    </location>
</feature>
<dbReference type="InterPro" id="IPR002110">
    <property type="entry name" value="Ankyrin_rpt"/>
</dbReference>
<evidence type="ECO:0000256" key="1">
    <source>
        <dbReference type="ARBA" id="ARBA00022737"/>
    </source>
</evidence>
<feature type="repeat" description="ANK" evidence="3">
    <location>
        <begin position="300"/>
        <end position="332"/>
    </location>
</feature>
<dbReference type="PANTHER" id="PTHR24123:SF85">
    <property type="entry name" value="ANKYRIN REPEAT DOMAIN-CONTAINING PROTEIN 55"/>
    <property type="match status" value="1"/>
</dbReference>
<feature type="repeat" description="ANK" evidence="3">
    <location>
        <begin position="162"/>
        <end position="194"/>
    </location>
</feature>
<dbReference type="AlphaFoldDB" id="A0A1B6M7Z2"/>
<reference evidence="4" key="1">
    <citation type="submission" date="2015-11" db="EMBL/GenBank/DDBJ databases">
        <title>De novo transcriptome assembly of four potential Pierce s Disease insect vectors from Arizona vineyards.</title>
        <authorList>
            <person name="Tassone E.E."/>
        </authorList>
    </citation>
    <scope>NUCLEOTIDE SEQUENCE</scope>
</reference>
<dbReference type="Pfam" id="PF12796">
    <property type="entry name" value="Ank_2"/>
    <property type="match status" value="2"/>
</dbReference>
<proteinExistence type="predicted"/>
<dbReference type="SUPFAM" id="SSF48403">
    <property type="entry name" value="Ankyrin repeat"/>
    <property type="match status" value="1"/>
</dbReference>
<dbReference type="EMBL" id="GEBQ01007925">
    <property type="protein sequence ID" value="JAT32052.1"/>
    <property type="molecule type" value="Transcribed_RNA"/>
</dbReference>
<dbReference type="PROSITE" id="PS50297">
    <property type="entry name" value="ANK_REP_REGION"/>
    <property type="match status" value="2"/>
</dbReference>
<keyword evidence="1" id="KW-0677">Repeat</keyword>
<accession>A0A1B6M7Z2</accession>
<dbReference type="SMART" id="SM00248">
    <property type="entry name" value="ANK"/>
    <property type="match status" value="8"/>
</dbReference>
<protein>
    <submittedName>
        <fullName evidence="4">Uncharacterized protein</fullName>
    </submittedName>
</protein>
<dbReference type="Gene3D" id="1.25.40.20">
    <property type="entry name" value="Ankyrin repeat-containing domain"/>
    <property type="match status" value="3"/>
</dbReference>
<dbReference type="InterPro" id="IPR036770">
    <property type="entry name" value="Ankyrin_rpt-contain_sf"/>
</dbReference>
<evidence type="ECO:0000256" key="2">
    <source>
        <dbReference type="ARBA" id="ARBA00023043"/>
    </source>
</evidence>
<evidence type="ECO:0000313" key="4">
    <source>
        <dbReference type="EMBL" id="JAT32052.1"/>
    </source>
</evidence>
<gene>
    <name evidence="4" type="ORF">g.31523</name>
</gene>
<name>A0A1B6M7Z2_9HEMI</name>